<dbReference type="GO" id="GO:0005886">
    <property type="term" value="C:plasma membrane"/>
    <property type="evidence" value="ECO:0007669"/>
    <property type="project" value="UniProtKB-SubCell"/>
</dbReference>
<feature type="domain" description="Phosphatidic acid phosphatase type 2/haloperoxidase" evidence="8">
    <location>
        <begin position="55"/>
        <end position="165"/>
    </location>
</feature>
<keyword evidence="10" id="KW-1185">Reference proteome</keyword>
<dbReference type="EMBL" id="LAYJ01000112">
    <property type="protein sequence ID" value="KKI50071.1"/>
    <property type="molecule type" value="Genomic_DNA"/>
</dbReference>
<dbReference type="Pfam" id="PF01569">
    <property type="entry name" value="PAP2"/>
    <property type="match status" value="1"/>
</dbReference>
<evidence type="ECO:0000256" key="6">
    <source>
        <dbReference type="ARBA" id="ARBA00023136"/>
    </source>
</evidence>
<evidence type="ECO:0000256" key="3">
    <source>
        <dbReference type="ARBA" id="ARBA00022692"/>
    </source>
</evidence>
<evidence type="ECO:0000313" key="9">
    <source>
        <dbReference type="EMBL" id="KKI50071.1"/>
    </source>
</evidence>
<dbReference type="SUPFAM" id="SSF48317">
    <property type="entry name" value="Acid phosphatase/Vanadium-dependent haloperoxidase"/>
    <property type="match status" value="1"/>
</dbReference>
<dbReference type="STRING" id="270498.CHK_2134"/>
<sequence>MLFTLDLQMLFGTAAGLSCGFLNSLLPAFTLTDSKGLIWLLCGFVLLLDKRTRRYGWMLLFSVALAYIIGDQVIKDLVARPRPFAEFGVSNLLIPTPDGYSFPSGHASSSFAALTVIYATNKKMRIPAAVYALLIAFSRVYLFVHFPSDVLAGAILGTLCAYLIMMVFNRFQIPRPLYES</sequence>
<dbReference type="PANTHER" id="PTHR14969">
    <property type="entry name" value="SPHINGOSINE-1-PHOSPHATE PHOSPHOHYDROLASE"/>
    <property type="match status" value="1"/>
</dbReference>
<evidence type="ECO:0000256" key="5">
    <source>
        <dbReference type="ARBA" id="ARBA00022989"/>
    </source>
</evidence>
<gene>
    <name evidence="9" type="ORF">CHK_2134</name>
</gene>
<keyword evidence="6 7" id="KW-0472">Membrane</keyword>
<dbReference type="PATRIC" id="fig|270498.16.peg.1880"/>
<reference evidence="9 10" key="1">
    <citation type="submission" date="2015-04" db="EMBL/GenBank/DDBJ databases">
        <title>Draft genome sequence of bacteremic isolate Catabacter hongkongensis type strain HKU16T.</title>
        <authorList>
            <person name="Lau S.K."/>
            <person name="Teng J.L."/>
            <person name="Huang Y."/>
            <person name="Curreem S.O."/>
            <person name="Tsui S.K."/>
            <person name="Woo P.C."/>
        </authorList>
    </citation>
    <scope>NUCLEOTIDE SEQUENCE [LARGE SCALE GENOMIC DNA]</scope>
    <source>
        <strain evidence="9 10">HKU16</strain>
    </source>
</reference>
<proteinExistence type="predicted"/>
<evidence type="ECO:0000256" key="2">
    <source>
        <dbReference type="ARBA" id="ARBA00022475"/>
    </source>
</evidence>
<feature type="transmembrane region" description="Helical" evidence="7">
    <location>
        <begin position="26"/>
        <end position="48"/>
    </location>
</feature>
<dbReference type="Gene3D" id="1.20.144.10">
    <property type="entry name" value="Phosphatidic acid phosphatase type 2/haloperoxidase"/>
    <property type="match status" value="1"/>
</dbReference>
<dbReference type="GO" id="GO:0016787">
    <property type="term" value="F:hydrolase activity"/>
    <property type="evidence" value="ECO:0007669"/>
    <property type="project" value="UniProtKB-KW"/>
</dbReference>
<feature type="transmembrane region" description="Helical" evidence="7">
    <location>
        <begin position="55"/>
        <end position="74"/>
    </location>
</feature>
<evidence type="ECO:0000313" key="10">
    <source>
        <dbReference type="Proteomes" id="UP000034076"/>
    </source>
</evidence>
<keyword evidence="4" id="KW-0378">Hydrolase</keyword>
<dbReference type="InterPro" id="IPR036938">
    <property type="entry name" value="PAP2/HPO_sf"/>
</dbReference>
<dbReference type="AlphaFoldDB" id="A0A0M2NGJ6"/>
<protein>
    <recommendedName>
        <fullName evidence="8">Phosphatidic acid phosphatase type 2/haloperoxidase domain-containing protein</fullName>
    </recommendedName>
</protein>
<keyword evidence="2" id="KW-1003">Cell membrane</keyword>
<dbReference type="PANTHER" id="PTHR14969:SF62">
    <property type="entry name" value="DECAPRENYLPHOSPHORYL-5-PHOSPHORIBOSE PHOSPHATASE RV3807C-RELATED"/>
    <property type="match status" value="1"/>
</dbReference>
<evidence type="ECO:0000256" key="7">
    <source>
        <dbReference type="SAM" id="Phobius"/>
    </source>
</evidence>
<evidence type="ECO:0000256" key="4">
    <source>
        <dbReference type="ARBA" id="ARBA00022801"/>
    </source>
</evidence>
<dbReference type="SMART" id="SM00014">
    <property type="entry name" value="acidPPc"/>
    <property type="match status" value="1"/>
</dbReference>
<evidence type="ECO:0000259" key="8">
    <source>
        <dbReference type="SMART" id="SM00014"/>
    </source>
</evidence>
<organism evidence="9 10">
    <name type="scientific">Christensenella hongkongensis</name>
    <dbReference type="NCBI Taxonomy" id="270498"/>
    <lineage>
        <taxon>Bacteria</taxon>
        <taxon>Bacillati</taxon>
        <taxon>Bacillota</taxon>
        <taxon>Clostridia</taxon>
        <taxon>Christensenellales</taxon>
        <taxon>Christensenellaceae</taxon>
        <taxon>Christensenella</taxon>
    </lineage>
</organism>
<feature type="transmembrane region" description="Helical" evidence="7">
    <location>
        <begin position="150"/>
        <end position="168"/>
    </location>
</feature>
<feature type="transmembrane region" description="Helical" evidence="7">
    <location>
        <begin position="126"/>
        <end position="144"/>
    </location>
</feature>
<keyword evidence="3 7" id="KW-0812">Transmembrane</keyword>
<keyword evidence="5 7" id="KW-1133">Transmembrane helix</keyword>
<comment type="subcellular location">
    <subcellularLocation>
        <location evidence="1">Cell membrane</location>
        <topology evidence="1">Multi-pass membrane protein</topology>
    </subcellularLocation>
</comment>
<dbReference type="InterPro" id="IPR000326">
    <property type="entry name" value="PAP2/HPO"/>
</dbReference>
<evidence type="ECO:0000256" key="1">
    <source>
        <dbReference type="ARBA" id="ARBA00004651"/>
    </source>
</evidence>
<comment type="caution">
    <text evidence="9">The sequence shown here is derived from an EMBL/GenBank/DDBJ whole genome shotgun (WGS) entry which is preliminary data.</text>
</comment>
<dbReference type="RefSeq" id="WP_052740521.1">
    <property type="nucleotide sequence ID" value="NZ_SMCZ01000001.1"/>
</dbReference>
<name>A0A0M2NGJ6_9FIRM</name>
<dbReference type="Proteomes" id="UP000034076">
    <property type="component" value="Unassembled WGS sequence"/>
</dbReference>
<accession>A0A0M2NGJ6</accession>